<evidence type="ECO:0000256" key="2">
    <source>
        <dbReference type="ARBA" id="ARBA00022741"/>
    </source>
</evidence>
<dbReference type="InterPro" id="IPR011761">
    <property type="entry name" value="ATP-grasp"/>
</dbReference>
<dbReference type="Gene3D" id="3.30.1490.20">
    <property type="entry name" value="ATP-grasp fold, A domain"/>
    <property type="match status" value="1"/>
</dbReference>
<protein>
    <submittedName>
        <fullName evidence="5">Acetyl-CoA synthetase (ADP-forming) alpha and beta chains, putative</fullName>
    </submittedName>
</protein>
<accession>A0A160VCM8</accession>
<keyword evidence="2" id="KW-0547">Nucleotide-binding</keyword>
<dbReference type="GO" id="GO:0005524">
    <property type="term" value="F:ATP binding"/>
    <property type="evidence" value="ECO:0007669"/>
    <property type="project" value="UniProtKB-KW"/>
</dbReference>
<dbReference type="EMBL" id="FAXA01000477">
    <property type="protein sequence ID" value="CUV05910.1"/>
    <property type="molecule type" value="Genomic_DNA"/>
</dbReference>
<gene>
    <name evidence="5" type="ORF">MGWOODY_Clf37</name>
</gene>
<dbReference type="PANTHER" id="PTHR43334">
    <property type="entry name" value="ACETATE--COA LIGASE [ADP-FORMING]"/>
    <property type="match status" value="1"/>
</dbReference>
<proteinExistence type="predicted"/>
<dbReference type="GO" id="GO:0016874">
    <property type="term" value="F:ligase activity"/>
    <property type="evidence" value="ECO:0007669"/>
    <property type="project" value="UniProtKB-KW"/>
</dbReference>
<keyword evidence="3" id="KW-0067">ATP-binding</keyword>
<dbReference type="InterPro" id="IPR032875">
    <property type="entry name" value="Succ_CoA_lig_flav_dom"/>
</dbReference>
<dbReference type="SMART" id="SM00881">
    <property type="entry name" value="CoA_binding"/>
    <property type="match status" value="1"/>
</dbReference>
<feature type="domain" description="ATP-grasp" evidence="4">
    <location>
        <begin position="499"/>
        <end position="703"/>
    </location>
</feature>
<dbReference type="Gene3D" id="3.40.50.720">
    <property type="entry name" value="NAD(P)-binding Rossmann-like Domain"/>
    <property type="match status" value="1"/>
</dbReference>
<organism evidence="5">
    <name type="scientific">hydrothermal vent metagenome</name>
    <dbReference type="NCBI Taxonomy" id="652676"/>
    <lineage>
        <taxon>unclassified sequences</taxon>
        <taxon>metagenomes</taxon>
        <taxon>ecological metagenomes</taxon>
    </lineage>
</organism>
<keyword evidence="1" id="KW-0436">Ligase</keyword>
<dbReference type="Pfam" id="PF13549">
    <property type="entry name" value="ATP-grasp_5"/>
    <property type="match status" value="1"/>
</dbReference>
<dbReference type="SUPFAM" id="SSF51735">
    <property type="entry name" value="NAD(P)-binding Rossmann-fold domains"/>
    <property type="match status" value="1"/>
</dbReference>
<dbReference type="InterPro" id="IPR003781">
    <property type="entry name" value="CoA-bd"/>
</dbReference>
<dbReference type="InterPro" id="IPR013815">
    <property type="entry name" value="ATP_grasp_subdomain_1"/>
</dbReference>
<dbReference type="GO" id="GO:0046872">
    <property type="term" value="F:metal ion binding"/>
    <property type="evidence" value="ECO:0007669"/>
    <property type="project" value="InterPro"/>
</dbReference>
<sequence>MTSWTDDQLSSIDKMLNPRSIAVVGATPRLQYGGRMLAAALKAGDQVSVYPVNPRYDEVMGVKCYPSVSDLPEVPDVVGVVVSSGQVLSVLNECHQKGTRAAIVISAGFSERGTQEGRDLQAHLGEFARESGLRISGPNCLGLANVKDNIWVSSSSRGAEGLSGPVGLVCQSGASAFGPFLNRALDSGIGLSYIISTGNEADLDFSDFVRYLLDDDDTKVIAGFVEGFKDASKFIEIAKLAAERGKPIVLIKIGRSDLGAKAAQSHTAALTGLDALYDAALSQYGVIRVADYDELLEVSNLLANSPPPPAQGLAVVSHSGGISSLTADMCGQVGLDLPELNDTARDGINGVLKGFGWASNPSDVTGFANSDSFPEIMQFMANDPAMGTLVVASSGGDTQAEQVIAQRDLDKKMALAFLWTGSRRESAGLDTLKKARIPVFYTPNRLATGIRSLLDYHIWLGRRGQAGFPAILGITTEQQTVANKLAVKGGVALSEHQSKHLLAEWGVPVTTETLVQTADAAVEAGNEIGYPVVLKADVTGVPHKTEAGLVKLGLDNEAAVRAAYDEVTSNAANAGAGMNGVLVQEMVSNAVEVIVGVSYDSQLGATILFGSGGVMVEVYNDVSLRLCPIDESDALQMIAEVKGARLLEGFRGQPAADIAALADTLVRVSQLGAQLEGSLAELDINPLMVLPTGQGVRAADAVAIFQP</sequence>
<dbReference type="InterPro" id="IPR051538">
    <property type="entry name" value="Acyl-CoA_Synth/Transferase"/>
</dbReference>
<dbReference type="PANTHER" id="PTHR43334:SF1">
    <property type="entry name" value="3-HYDROXYPROPIONATE--COA LIGASE [ADP-FORMING]"/>
    <property type="match status" value="1"/>
</dbReference>
<dbReference type="Pfam" id="PF13607">
    <property type="entry name" value="Succ_CoA_lig"/>
    <property type="match status" value="1"/>
</dbReference>
<dbReference type="AlphaFoldDB" id="A0A160VCM8"/>
<dbReference type="SUPFAM" id="SSF52210">
    <property type="entry name" value="Succinyl-CoA synthetase domains"/>
    <property type="match status" value="2"/>
</dbReference>
<dbReference type="InterPro" id="IPR036291">
    <property type="entry name" value="NAD(P)-bd_dom_sf"/>
</dbReference>
<dbReference type="Gene3D" id="3.40.50.261">
    <property type="entry name" value="Succinyl-CoA synthetase domains"/>
    <property type="match status" value="2"/>
</dbReference>
<dbReference type="Pfam" id="PF13380">
    <property type="entry name" value="CoA_binding_2"/>
    <property type="match status" value="1"/>
</dbReference>
<reference evidence="5" key="1">
    <citation type="submission" date="2015-10" db="EMBL/GenBank/DDBJ databases">
        <authorList>
            <person name="Gilbert D.G."/>
        </authorList>
    </citation>
    <scope>NUCLEOTIDE SEQUENCE</scope>
</reference>
<dbReference type="SUPFAM" id="SSF56059">
    <property type="entry name" value="Glutathione synthetase ATP-binding domain-like"/>
    <property type="match status" value="1"/>
</dbReference>
<evidence type="ECO:0000256" key="1">
    <source>
        <dbReference type="ARBA" id="ARBA00022598"/>
    </source>
</evidence>
<evidence type="ECO:0000259" key="4">
    <source>
        <dbReference type="PROSITE" id="PS50975"/>
    </source>
</evidence>
<evidence type="ECO:0000313" key="5">
    <source>
        <dbReference type="EMBL" id="CUV05910.1"/>
    </source>
</evidence>
<dbReference type="PROSITE" id="PS50975">
    <property type="entry name" value="ATP_GRASP"/>
    <property type="match status" value="1"/>
</dbReference>
<name>A0A160VCM8_9ZZZZ</name>
<dbReference type="InterPro" id="IPR016102">
    <property type="entry name" value="Succinyl-CoA_synth-like"/>
</dbReference>
<dbReference type="Gene3D" id="3.30.470.20">
    <property type="entry name" value="ATP-grasp fold, B domain"/>
    <property type="match status" value="1"/>
</dbReference>
<evidence type="ECO:0000256" key="3">
    <source>
        <dbReference type="ARBA" id="ARBA00022840"/>
    </source>
</evidence>